<dbReference type="EMBL" id="GGEC01009276">
    <property type="protein sequence ID" value="MBW89759.1"/>
    <property type="molecule type" value="Transcribed_RNA"/>
</dbReference>
<feature type="region of interest" description="Disordered" evidence="1">
    <location>
        <begin position="142"/>
        <end position="169"/>
    </location>
</feature>
<sequence length="184" mass="20650">MPRNEGKVRSGRKPLRDIPNSDRNIKTGEGNFSKSLKAKKEKKPAVSGEETGNQLTVTDQEEDEREDAFLDRLLLVQSDLSSLTRQIDELVAEAFKLKATTKEGRKEIDSFRHILSDMLSSLKPWVPRFQKVLSSLSVEPENQWGQSLEGESVSPVSEKEKVEIGSPEETKMISLISPSPLVSW</sequence>
<proteinExistence type="predicted"/>
<reference evidence="2" key="1">
    <citation type="submission" date="2018-02" db="EMBL/GenBank/DDBJ databases">
        <title>Rhizophora mucronata_Transcriptome.</title>
        <authorList>
            <person name="Meera S.P."/>
            <person name="Sreeshan A."/>
            <person name="Augustine A."/>
        </authorList>
    </citation>
    <scope>NUCLEOTIDE SEQUENCE</scope>
    <source>
        <tissue evidence="2">Leaf</tissue>
    </source>
</reference>
<dbReference type="PANTHER" id="PTHR37238">
    <property type="entry name" value="OS05G0532500 PROTEIN"/>
    <property type="match status" value="1"/>
</dbReference>
<protein>
    <submittedName>
        <fullName evidence="2">Uncharacterized protein</fullName>
    </submittedName>
</protein>
<name>A0A2P2J8F5_RHIMU</name>
<evidence type="ECO:0000256" key="1">
    <source>
        <dbReference type="SAM" id="MobiDB-lite"/>
    </source>
</evidence>
<feature type="compositionally biased region" description="Basic and acidic residues" evidence="1">
    <location>
        <begin position="157"/>
        <end position="169"/>
    </location>
</feature>
<accession>A0A2P2J8F5</accession>
<dbReference type="AlphaFoldDB" id="A0A2P2J8F5"/>
<feature type="compositionally biased region" description="Basic and acidic residues" evidence="1">
    <location>
        <begin position="1"/>
        <end position="26"/>
    </location>
</feature>
<dbReference type="PANTHER" id="PTHR37238:SF1">
    <property type="entry name" value="OS05G0532500 PROTEIN"/>
    <property type="match status" value="1"/>
</dbReference>
<organism evidence="2">
    <name type="scientific">Rhizophora mucronata</name>
    <name type="common">Asiatic mangrove</name>
    <dbReference type="NCBI Taxonomy" id="61149"/>
    <lineage>
        <taxon>Eukaryota</taxon>
        <taxon>Viridiplantae</taxon>
        <taxon>Streptophyta</taxon>
        <taxon>Embryophyta</taxon>
        <taxon>Tracheophyta</taxon>
        <taxon>Spermatophyta</taxon>
        <taxon>Magnoliopsida</taxon>
        <taxon>eudicotyledons</taxon>
        <taxon>Gunneridae</taxon>
        <taxon>Pentapetalae</taxon>
        <taxon>rosids</taxon>
        <taxon>fabids</taxon>
        <taxon>Malpighiales</taxon>
        <taxon>Rhizophoraceae</taxon>
        <taxon>Rhizophora</taxon>
    </lineage>
</organism>
<evidence type="ECO:0000313" key="2">
    <source>
        <dbReference type="EMBL" id="MBW89759.1"/>
    </source>
</evidence>
<feature type="region of interest" description="Disordered" evidence="1">
    <location>
        <begin position="1"/>
        <end position="63"/>
    </location>
</feature>